<keyword evidence="11" id="KW-1185">Reference proteome</keyword>
<evidence type="ECO:0000256" key="3">
    <source>
        <dbReference type="ARBA" id="ARBA00022989"/>
    </source>
</evidence>
<feature type="transmembrane region" description="Helical" evidence="7">
    <location>
        <begin position="424"/>
        <end position="444"/>
    </location>
</feature>
<sequence>MKTYKAYTASAMMINFAIGTGVLNLPKTVARASIIVSFILLTIVTFGAYLLGRYTLDALARTFAIKRAQQCLKEQISTTTATAIPNIEENIVLHNGQEDTVMQTEPDYSLPNDYTYEFSELCEIHWGKAGFIIYQITIILYIFGTLWGYTSVVAQSMSSVVPFGSNWECADPCGTSYAHLCNVAYYVWTYVALVYCSIMIFFDLSKQKILQAIFTIFRFVSVGGIALIAFIAIFIGPFNTTSVTPAPPVVSKTAYIQDTPLFAFTVRSFGSIFSSSTFAIILHHCIPNVLKPVQSEQQKYLNHSFTGTFVFLYFIMAFVAYPSALYFGTEGSQLITLNLIKWDGKNWNATSQPVWAAIIAYGIRVLPPIYVLGAIPINGFSMCYNVLAIFPQMREKKWFAAVIKLVCVIPPMILAGFFRCIGDIIDLTGLFGFIILVSPAFILIKAKKTTKQLFGSVKTSYSGFCDQDWLIIVVMCFNGIGFGFTLFAVIMNFIGPP</sequence>
<keyword evidence="3 7" id="KW-1133">Transmembrane helix</keyword>
<dbReference type="PANTHER" id="PTHR16189:SF0">
    <property type="entry name" value="TRANSMEMBRANE PROTEIN 104"/>
    <property type="match status" value="1"/>
</dbReference>
<feature type="transmembrane region" description="Helical" evidence="7">
    <location>
        <begin position="398"/>
        <end position="418"/>
    </location>
</feature>
<feature type="transmembrane region" description="Helical" evidence="7">
    <location>
        <begin position="216"/>
        <end position="238"/>
    </location>
</feature>
<protein>
    <submittedName>
        <fullName evidence="9 10">Amino acid transporter</fullName>
    </submittedName>
</protein>
<evidence type="ECO:0000256" key="2">
    <source>
        <dbReference type="ARBA" id="ARBA00022692"/>
    </source>
</evidence>
<evidence type="ECO:0000313" key="11">
    <source>
        <dbReference type="Proteomes" id="UP000018208"/>
    </source>
</evidence>
<evidence type="ECO:0000313" key="9">
    <source>
        <dbReference type="EMBL" id="EST46784.1"/>
    </source>
</evidence>
<evidence type="ECO:0000256" key="5">
    <source>
        <dbReference type="ARBA" id="ARBA00023180"/>
    </source>
</evidence>
<dbReference type="Pfam" id="PF01490">
    <property type="entry name" value="Aa_trans"/>
    <property type="match status" value="1"/>
</dbReference>
<feature type="transmembrane region" description="Helical" evidence="7">
    <location>
        <begin position="131"/>
        <end position="149"/>
    </location>
</feature>
<dbReference type="PANTHER" id="PTHR16189">
    <property type="entry name" value="TRANSMEMBRANE PROTEIN 104-RELATED"/>
    <property type="match status" value="1"/>
</dbReference>
<feature type="transmembrane region" description="Helical" evidence="7">
    <location>
        <begin position="185"/>
        <end position="204"/>
    </location>
</feature>
<feature type="domain" description="Amino acid transporter transmembrane" evidence="8">
    <location>
        <begin position="115"/>
        <end position="475"/>
    </location>
</feature>
<dbReference type="EMBL" id="KI546063">
    <property type="protein sequence ID" value="EST46784.1"/>
    <property type="molecule type" value="Genomic_DNA"/>
</dbReference>
<evidence type="ECO:0000256" key="4">
    <source>
        <dbReference type="ARBA" id="ARBA00023136"/>
    </source>
</evidence>
<reference evidence="10" key="2">
    <citation type="submission" date="2020-12" db="EMBL/GenBank/DDBJ databases">
        <title>New Spironucleus salmonicida genome in near-complete chromosomes.</title>
        <authorList>
            <person name="Xu F."/>
            <person name="Kurt Z."/>
            <person name="Jimenez-Gonzalez A."/>
            <person name="Astvaldsson A."/>
            <person name="Andersson J.O."/>
            <person name="Svard S.G."/>
        </authorList>
    </citation>
    <scope>NUCLEOTIDE SEQUENCE</scope>
    <source>
        <strain evidence="10">ATCC 50377</strain>
    </source>
</reference>
<evidence type="ECO:0000256" key="6">
    <source>
        <dbReference type="ARBA" id="ARBA00038166"/>
    </source>
</evidence>
<evidence type="ECO:0000313" key="10">
    <source>
        <dbReference type="EMBL" id="KAH0570328.1"/>
    </source>
</evidence>
<evidence type="ECO:0000259" key="8">
    <source>
        <dbReference type="Pfam" id="PF01490"/>
    </source>
</evidence>
<evidence type="ECO:0000256" key="1">
    <source>
        <dbReference type="ARBA" id="ARBA00004141"/>
    </source>
</evidence>
<dbReference type="Proteomes" id="UP000018208">
    <property type="component" value="Unassembled WGS sequence"/>
</dbReference>
<dbReference type="OrthoDB" id="10254929at2759"/>
<proteinExistence type="inferred from homology"/>
<keyword evidence="4 7" id="KW-0472">Membrane</keyword>
<accession>V6M0W2</accession>
<evidence type="ECO:0000256" key="7">
    <source>
        <dbReference type="SAM" id="Phobius"/>
    </source>
</evidence>
<dbReference type="EMBL" id="AUWU02000008">
    <property type="protein sequence ID" value="KAH0570328.1"/>
    <property type="molecule type" value="Genomic_DNA"/>
</dbReference>
<feature type="transmembrane region" description="Helical" evidence="7">
    <location>
        <begin position="32"/>
        <end position="51"/>
    </location>
</feature>
<keyword evidence="2 7" id="KW-0812">Transmembrane</keyword>
<keyword evidence="5" id="KW-0325">Glycoprotein</keyword>
<name>V6M0W2_9EUKA</name>
<dbReference type="AlphaFoldDB" id="V6M0W2"/>
<feature type="transmembrane region" description="Helical" evidence="7">
    <location>
        <begin position="261"/>
        <end position="282"/>
    </location>
</feature>
<reference evidence="9 10" key="1">
    <citation type="journal article" date="2014" name="PLoS Genet.">
        <title>The Genome of Spironucleus salmonicida Highlights a Fish Pathogen Adapted to Fluctuating Environments.</title>
        <authorList>
            <person name="Xu F."/>
            <person name="Jerlstrom-Hultqvist J."/>
            <person name="Einarsson E."/>
            <person name="Astvaldsson A."/>
            <person name="Svard S.G."/>
            <person name="Andersson J.O."/>
        </authorList>
    </citation>
    <scope>NUCLEOTIDE SEQUENCE</scope>
    <source>
        <strain evidence="10">ATCC 50377</strain>
    </source>
</reference>
<comment type="subcellular location">
    <subcellularLocation>
        <location evidence="1">Membrane</location>
        <topology evidence="1">Multi-pass membrane protein</topology>
    </subcellularLocation>
</comment>
<organism evidence="9">
    <name type="scientific">Spironucleus salmonicida</name>
    <dbReference type="NCBI Taxonomy" id="348837"/>
    <lineage>
        <taxon>Eukaryota</taxon>
        <taxon>Metamonada</taxon>
        <taxon>Diplomonadida</taxon>
        <taxon>Hexamitidae</taxon>
        <taxon>Hexamitinae</taxon>
        <taxon>Spironucleus</taxon>
    </lineage>
</organism>
<gene>
    <name evidence="9" type="ORF">SS50377_13184</name>
    <name evidence="10" type="ORF">SS50377_28303</name>
</gene>
<dbReference type="InterPro" id="IPR013057">
    <property type="entry name" value="AA_transpt_TM"/>
</dbReference>
<dbReference type="VEuPathDB" id="GiardiaDB:SS50377_28303"/>
<feature type="transmembrane region" description="Helical" evidence="7">
    <location>
        <begin position="7"/>
        <end position="26"/>
    </location>
</feature>
<feature type="transmembrane region" description="Helical" evidence="7">
    <location>
        <begin position="469"/>
        <end position="494"/>
    </location>
</feature>
<feature type="transmembrane region" description="Helical" evidence="7">
    <location>
        <begin position="303"/>
        <end position="324"/>
    </location>
</feature>
<comment type="similarity">
    <text evidence="6">Belongs to the TMEM104 family.</text>
</comment>
<dbReference type="GO" id="GO:0016020">
    <property type="term" value="C:membrane"/>
    <property type="evidence" value="ECO:0007669"/>
    <property type="project" value="UniProtKB-SubCell"/>
</dbReference>